<dbReference type="EC" id="3.4.-.-" evidence="8"/>
<dbReference type="PANTHER" id="PTHR13604:SF0">
    <property type="entry name" value="ABASIC SITE PROCESSING PROTEIN HMCES"/>
    <property type="match status" value="1"/>
</dbReference>
<evidence type="ECO:0000256" key="7">
    <source>
        <dbReference type="ARBA" id="ARBA00023239"/>
    </source>
</evidence>
<comment type="similarity">
    <text evidence="1 8">Belongs to the SOS response-associated peptidase family.</text>
</comment>
<dbReference type="OrthoDB" id="9782620at2"/>
<keyword evidence="4 8" id="KW-0378">Hydrolase</keyword>
<evidence type="ECO:0000256" key="4">
    <source>
        <dbReference type="ARBA" id="ARBA00022801"/>
    </source>
</evidence>
<keyword evidence="10" id="KW-1185">Reference proteome</keyword>
<sequence>MSNLFLNRLISIEDLKVQWENFSAPVDHYVDTYQKFNKVGLAIKPNDTLWYLRQMDKKTILTSGTWGTKQSFTNRLITTTQSEHIYSSPLWKKYSANRCLIPVSAYFEWQMQLSGKKHKFKIEFIDKDSYFGGLWGYNPGDDNTWVTIVTQVANEKTAEIHNYGDNKHRQPIVIRRENRKRWIDPGKNSESEIKNIITQFQQSEIITDDLDYEQTLFG</sequence>
<organism evidence="9 10">
    <name type="scientific">Leptospira congkakensis</name>
    <dbReference type="NCBI Taxonomy" id="2484932"/>
    <lineage>
        <taxon>Bacteria</taxon>
        <taxon>Pseudomonadati</taxon>
        <taxon>Spirochaetota</taxon>
        <taxon>Spirochaetia</taxon>
        <taxon>Leptospirales</taxon>
        <taxon>Leptospiraceae</taxon>
        <taxon>Leptospira</taxon>
    </lineage>
</organism>
<evidence type="ECO:0000256" key="3">
    <source>
        <dbReference type="ARBA" id="ARBA00022763"/>
    </source>
</evidence>
<proteinExistence type="inferred from homology"/>
<comment type="caution">
    <text evidence="9">The sequence shown here is derived from an EMBL/GenBank/DDBJ whole genome shotgun (WGS) entry which is preliminary data.</text>
</comment>
<dbReference type="EMBL" id="RQGP01000006">
    <property type="protein sequence ID" value="TGL96953.1"/>
    <property type="molecule type" value="Genomic_DNA"/>
</dbReference>
<protein>
    <recommendedName>
        <fullName evidence="8">Abasic site processing protein</fullName>
        <ecNumber evidence="8">3.4.-.-</ecNumber>
    </recommendedName>
</protein>
<evidence type="ECO:0000256" key="2">
    <source>
        <dbReference type="ARBA" id="ARBA00022670"/>
    </source>
</evidence>
<evidence type="ECO:0000256" key="1">
    <source>
        <dbReference type="ARBA" id="ARBA00008136"/>
    </source>
</evidence>
<dbReference type="GO" id="GO:0106300">
    <property type="term" value="P:protein-DNA covalent cross-linking repair"/>
    <property type="evidence" value="ECO:0007669"/>
    <property type="project" value="InterPro"/>
</dbReference>
<dbReference type="GO" id="GO:0003697">
    <property type="term" value="F:single-stranded DNA binding"/>
    <property type="evidence" value="ECO:0007669"/>
    <property type="project" value="InterPro"/>
</dbReference>
<accession>A0A4Z1AFC8</accession>
<evidence type="ECO:0000256" key="5">
    <source>
        <dbReference type="ARBA" id="ARBA00023124"/>
    </source>
</evidence>
<dbReference type="GO" id="GO:0006508">
    <property type="term" value="P:proteolysis"/>
    <property type="evidence" value="ECO:0007669"/>
    <property type="project" value="UniProtKB-KW"/>
</dbReference>
<evidence type="ECO:0000256" key="8">
    <source>
        <dbReference type="RuleBase" id="RU364100"/>
    </source>
</evidence>
<evidence type="ECO:0000313" key="10">
    <source>
        <dbReference type="Proteomes" id="UP000298263"/>
    </source>
</evidence>
<dbReference type="InterPro" id="IPR003738">
    <property type="entry name" value="SRAP"/>
</dbReference>
<dbReference type="GO" id="GO:0008233">
    <property type="term" value="F:peptidase activity"/>
    <property type="evidence" value="ECO:0007669"/>
    <property type="project" value="UniProtKB-KW"/>
</dbReference>
<keyword evidence="7" id="KW-0456">Lyase</keyword>
<name>A0A4Z1AFC8_9LEPT</name>
<dbReference type="InterPro" id="IPR036590">
    <property type="entry name" value="SRAP-like"/>
</dbReference>
<keyword evidence="5" id="KW-0190">Covalent protein-DNA linkage</keyword>
<dbReference type="Gene3D" id="3.90.1680.10">
    <property type="entry name" value="SOS response associated peptidase-like"/>
    <property type="match status" value="1"/>
</dbReference>
<dbReference type="Pfam" id="PF02586">
    <property type="entry name" value="SRAP"/>
    <property type="match status" value="1"/>
</dbReference>
<dbReference type="Proteomes" id="UP000298263">
    <property type="component" value="Unassembled WGS sequence"/>
</dbReference>
<keyword evidence="6" id="KW-0238">DNA-binding</keyword>
<evidence type="ECO:0000256" key="6">
    <source>
        <dbReference type="ARBA" id="ARBA00023125"/>
    </source>
</evidence>
<dbReference type="SUPFAM" id="SSF143081">
    <property type="entry name" value="BB1717-like"/>
    <property type="match status" value="1"/>
</dbReference>
<dbReference type="RefSeq" id="WP_135584929.1">
    <property type="nucleotide sequence ID" value="NZ_RQGO01000018.1"/>
</dbReference>
<dbReference type="PANTHER" id="PTHR13604">
    <property type="entry name" value="DC12-RELATED"/>
    <property type="match status" value="1"/>
</dbReference>
<keyword evidence="3" id="KW-0227">DNA damage</keyword>
<reference evidence="9" key="1">
    <citation type="journal article" date="2019" name="PLoS Negl. Trop. Dis.">
        <title>Revisiting the worldwide diversity of Leptospira species in the environment.</title>
        <authorList>
            <person name="Vincent A.T."/>
            <person name="Schiettekatte O."/>
            <person name="Bourhy P."/>
            <person name="Veyrier F.J."/>
            <person name="Picardeau M."/>
        </authorList>
    </citation>
    <scope>NUCLEOTIDE SEQUENCE [LARGE SCALE GENOMIC DNA]</scope>
    <source>
        <strain evidence="9">201702422</strain>
    </source>
</reference>
<dbReference type="AlphaFoldDB" id="A0A4Z1AFC8"/>
<evidence type="ECO:0000313" key="9">
    <source>
        <dbReference type="EMBL" id="TGL96953.1"/>
    </source>
</evidence>
<gene>
    <name evidence="9" type="ORF">EHQ69_01585</name>
</gene>
<keyword evidence="2 8" id="KW-0645">Protease</keyword>
<dbReference type="GO" id="GO:0016829">
    <property type="term" value="F:lyase activity"/>
    <property type="evidence" value="ECO:0007669"/>
    <property type="project" value="UniProtKB-KW"/>
</dbReference>